<dbReference type="Proteomes" id="UP000241890">
    <property type="component" value="Unassembled WGS sequence"/>
</dbReference>
<sequence>MEGNFSWRSWSSTPFLQAQKATDESERNATAVVRLVGFASGIQDAEAVFKVVQSKVMELAEACVLENRKMIVTWDGDLHATDSFSAIIDALFVCMPPNVLFVAHRKKDEVADFLVKGNFSFLDASTVRLGDSESVQELLDDVDCRFAIIEISAHRAASYLDLSICALEWARDVAQVRAINVMCVGGGECVRQEISHVRAGKLPGLVVHYAALPVARRKADGTLEIADHFA</sequence>
<dbReference type="AlphaFoldDB" id="A0A2R5GKY2"/>
<name>A0A2R5GKY2_9STRA</name>
<evidence type="ECO:0000313" key="1">
    <source>
        <dbReference type="EMBL" id="GBG30398.1"/>
    </source>
</evidence>
<protein>
    <submittedName>
        <fullName evidence="1">Uncharacterized protein</fullName>
    </submittedName>
</protein>
<reference evidence="1 2" key="1">
    <citation type="submission" date="2017-12" db="EMBL/GenBank/DDBJ databases">
        <title>Sequencing, de novo assembly and annotation of complete genome of a new Thraustochytrid species, strain FCC1311.</title>
        <authorList>
            <person name="Sedici K."/>
            <person name="Godart F."/>
            <person name="Aiese Cigliano R."/>
            <person name="Sanseverino W."/>
            <person name="Barakat M."/>
            <person name="Ortet P."/>
            <person name="Marechal E."/>
            <person name="Cagnac O."/>
            <person name="Amato A."/>
        </authorList>
    </citation>
    <scope>NUCLEOTIDE SEQUENCE [LARGE SCALE GENOMIC DNA]</scope>
</reference>
<accession>A0A2R5GKY2</accession>
<comment type="caution">
    <text evidence="1">The sequence shown here is derived from an EMBL/GenBank/DDBJ whole genome shotgun (WGS) entry which is preliminary data.</text>
</comment>
<dbReference type="EMBL" id="BEYU01000076">
    <property type="protein sequence ID" value="GBG30398.1"/>
    <property type="molecule type" value="Genomic_DNA"/>
</dbReference>
<gene>
    <name evidence="1" type="ORF">FCC1311_066172</name>
</gene>
<keyword evidence="2" id="KW-1185">Reference proteome</keyword>
<dbReference type="InParanoid" id="A0A2R5GKY2"/>
<proteinExistence type="predicted"/>
<evidence type="ECO:0000313" key="2">
    <source>
        <dbReference type="Proteomes" id="UP000241890"/>
    </source>
</evidence>
<organism evidence="1 2">
    <name type="scientific">Hondaea fermentalgiana</name>
    <dbReference type="NCBI Taxonomy" id="2315210"/>
    <lineage>
        <taxon>Eukaryota</taxon>
        <taxon>Sar</taxon>
        <taxon>Stramenopiles</taxon>
        <taxon>Bigyra</taxon>
        <taxon>Labyrinthulomycetes</taxon>
        <taxon>Thraustochytrida</taxon>
        <taxon>Thraustochytriidae</taxon>
        <taxon>Hondaea</taxon>
    </lineage>
</organism>